<reference evidence="3" key="2">
    <citation type="submission" date="2025-08" db="UniProtKB">
        <authorList>
            <consortium name="Ensembl"/>
        </authorList>
    </citation>
    <scope>IDENTIFICATION</scope>
</reference>
<accession>A0A672YS20</accession>
<dbReference type="Gene3D" id="4.10.75.10">
    <property type="entry name" value="Elafin-like"/>
    <property type="match status" value="2"/>
</dbReference>
<dbReference type="Proteomes" id="UP000472271">
    <property type="component" value="Chromosome 7"/>
</dbReference>
<evidence type="ECO:0000259" key="2">
    <source>
        <dbReference type="SMART" id="SM00217"/>
    </source>
</evidence>
<feature type="domain" description="WAP" evidence="2">
    <location>
        <begin position="32"/>
        <end position="75"/>
    </location>
</feature>
<dbReference type="InterPro" id="IPR008197">
    <property type="entry name" value="WAP_dom"/>
</dbReference>
<organism evidence="3 4">
    <name type="scientific">Sphaeramia orbicularis</name>
    <name type="common">orbiculate cardinalfish</name>
    <dbReference type="NCBI Taxonomy" id="375764"/>
    <lineage>
        <taxon>Eukaryota</taxon>
        <taxon>Metazoa</taxon>
        <taxon>Chordata</taxon>
        <taxon>Craniata</taxon>
        <taxon>Vertebrata</taxon>
        <taxon>Euteleostomi</taxon>
        <taxon>Actinopterygii</taxon>
        <taxon>Neopterygii</taxon>
        <taxon>Teleostei</taxon>
        <taxon>Neoteleostei</taxon>
        <taxon>Acanthomorphata</taxon>
        <taxon>Gobiaria</taxon>
        <taxon>Kurtiformes</taxon>
        <taxon>Apogonoidei</taxon>
        <taxon>Apogonidae</taxon>
        <taxon>Apogoninae</taxon>
        <taxon>Sphaeramia</taxon>
    </lineage>
</organism>
<name>A0A672YS20_9TELE</name>
<protein>
    <recommendedName>
        <fullName evidence="2">WAP domain-containing protein</fullName>
    </recommendedName>
</protein>
<dbReference type="Ensembl" id="ENSSORT00005007588.1">
    <property type="protein sequence ID" value="ENSSORP00005007312.1"/>
    <property type="gene ID" value="ENSSORG00005004184.1"/>
</dbReference>
<keyword evidence="1" id="KW-0732">Signal</keyword>
<feature type="chain" id="PRO_5025610504" description="WAP domain-containing protein" evidence="1">
    <location>
        <begin position="29"/>
        <end position="119"/>
    </location>
</feature>
<dbReference type="GO" id="GO:0005576">
    <property type="term" value="C:extracellular region"/>
    <property type="evidence" value="ECO:0007669"/>
    <property type="project" value="InterPro"/>
</dbReference>
<dbReference type="Pfam" id="PF00095">
    <property type="entry name" value="WAP"/>
    <property type="match status" value="2"/>
</dbReference>
<feature type="signal peptide" evidence="1">
    <location>
        <begin position="1"/>
        <end position="28"/>
    </location>
</feature>
<dbReference type="AlphaFoldDB" id="A0A672YS20"/>
<evidence type="ECO:0000313" key="4">
    <source>
        <dbReference type="Proteomes" id="UP000472271"/>
    </source>
</evidence>
<reference evidence="3" key="3">
    <citation type="submission" date="2025-09" db="UniProtKB">
        <authorList>
            <consortium name="Ensembl"/>
        </authorList>
    </citation>
    <scope>IDENTIFICATION</scope>
</reference>
<proteinExistence type="predicted"/>
<sequence length="119" mass="13006">MDKHWSAVCSFILVLCAFVNVHMDLVEGALKDVQSLKGSYGPCFVLPYECQNDSDCSGNGKCCPIGCGSYCFFTNPGKNRNCTNGSSMCAEYCDHDRQCPGEQKCCRTTCGHACRFSSI</sequence>
<dbReference type="GO" id="GO:0030414">
    <property type="term" value="F:peptidase inhibitor activity"/>
    <property type="evidence" value="ECO:0007669"/>
    <property type="project" value="InterPro"/>
</dbReference>
<keyword evidence="4" id="KW-1185">Reference proteome</keyword>
<dbReference type="SUPFAM" id="SSF57256">
    <property type="entry name" value="Elafin-like"/>
    <property type="match status" value="2"/>
</dbReference>
<dbReference type="InParanoid" id="A0A672YS20"/>
<evidence type="ECO:0000313" key="3">
    <source>
        <dbReference type="Ensembl" id="ENSSORP00005007312.1"/>
    </source>
</evidence>
<dbReference type="InterPro" id="IPR036645">
    <property type="entry name" value="Elafin-like_sf"/>
</dbReference>
<feature type="domain" description="WAP" evidence="2">
    <location>
        <begin position="78"/>
        <end position="118"/>
    </location>
</feature>
<reference evidence="3" key="1">
    <citation type="submission" date="2019-06" db="EMBL/GenBank/DDBJ databases">
        <authorList>
            <consortium name="Wellcome Sanger Institute Data Sharing"/>
        </authorList>
    </citation>
    <scope>NUCLEOTIDE SEQUENCE [LARGE SCALE GENOMIC DNA]</scope>
</reference>
<dbReference type="SMART" id="SM00217">
    <property type="entry name" value="WAP"/>
    <property type="match status" value="2"/>
</dbReference>
<evidence type="ECO:0000256" key="1">
    <source>
        <dbReference type="SAM" id="SignalP"/>
    </source>
</evidence>